<evidence type="ECO:0000256" key="13">
    <source>
        <dbReference type="SAM" id="MobiDB-lite"/>
    </source>
</evidence>
<keyword evidence="7" id="KW-0804">Transcription</keyword>
<evidence type="ECO:0000313" key="16">
    <source>
        <dbReference type="EMBL" id="TRY68873.1"/>
    </source>
</evidence>
<evidence type="ECO:0000256" key="2">
    <source>
        <dbReference type="ARBA" id="ARBA00022723"/>
    </source>
</evidence>
<feature type="region of interest" description="Disordered" evidence="13">
    <location>
        <begin position="388"/>
        <end position="424"/>
    </location>
</feature>
<dbReference type="EMBL" id="VCGU01000010">
    <property type="protein sequence ID" value="TRY68873.1"/>
    <property type="molecule type" value="Genomic_DNA"/>
</dbReference>
<protein>
    <recommendedName>
        <fullName evidence="11">Probable nuclear hormone receptor HR3</fullName>
    </recommendedName>
    <alternativeName>
        <fullName evidence="12">Nuclear receptor subfamily 1 group F member 4</fullName>
    </alternativeName>
</protein>
<comment type="caution">
    <text evidence="16">The sequence shown here is derived from an EMBL/GenBank/DDBJ whole genome shotgun (WGS) entry which is preliminary data.</text>
</comment>
<evidence type="ECO:0000256" key="6">
    <source>
        <dbReference type="ARBA" id="ARBA00023125"/>
    </source>
</evidence>
<feature type="compositionally biased region" description="Gly residues" evidence="13">
    <location>
        <begin position="542"/>
        <end position="551"/>
    </location>
</feature>
<keyword evidence="5" id="KW-0805">Transcription regulation</keyword>
<evidence type="ECO:0000256" key="11">
    <source>
        <dbReference type="ARBA" id="ARBA00072676"/>
    </source>
</evidence>
<dbReference type="PROSITE" id="PS51030">
    <property type="entry name" value="NUCLEAR_REC_DBD_2"/>
    <property type="match status" value="1"/>
</dbReference>
<feature type="region of interest" description="Disordered" evidence="13">
    <location>
        <begin position="182"/>
        <end position="213"/>
    </location>
</feature>
<dbReference type="InterPro" id="IPR001628">
    <property type="entry name" value="Znf_hrmn_rcpt"/>
</dbReference>
<dbReference type="PROSITE" id="PS00031">
    <property type="entry name" value="NUCLEAR_REC_DBD_1"/>
    <property type="match status" value="1"/>
</dbReference>
<dbReference type="SUPFAM" id="SSF48508">
    <property type="entry name" value="Nuclear receptor ligand-binding domain"/>
    <property type="match status" value="1"/>
</dbReference>
<dbReference type="PRINTS" id="PR00047">
    <property type="entry name" value="STROIDFINGER"/>
</dbReference>
<evidence type="ECO:0000256" key="1">
    <source>
        <dbReference type="ARBA" id="ARBA00004123"/>
    </source>
</evidence>
<evidence type="ECO:0000256" key="3">
    <source>
        <dbReference type="ARBA" id="ARBA00022771"/>
    </source>
</evidence>
<dbReference type="GO" id="GO:0004879">
    <property type="term" value="F:nuclear receptor activity"/>
    <property type="evidence" value="ECO:0007669"/>
    <property type="project" value="InterPro"/>
</dbReference>
<feature type="domain" description="Nuclear receptor" evidence="14">
    <location>
        <begin position="231"/>
        <end position="306"/>
    </location>
</feature>
<name>A0A553NTZ0_TIGCA</name>
<dbReference type="InterPro" id="IPR000536">
    <property type="entry name" value="Nucl_hrmn_rcpt_lig-bd"/>
</dbReference>
<dbReference type="GO" id="GO:0000978">
    <property type="term" value="F:RNA polymerase II cis-regulatory region sequence-specific DNA binding"/>
    <property type="evidence" value="ECO:0007669"/>
    <property type="project" value="TreeGrafter"/>
</dbReference>
<evidence type="ECO:0000259" key="14">
    <source>
        <dbReference type="PROSITE" id="PS51030"/>
    </source>
</evidence>
<keyword evidence="4" id="KW-0862">Zinc</keyword>
<feature type="compositionally biased region" description="Low complexity" evidence="13">
    <location>
        <begin position="201"/>
        <end position="213"/>
    </location>
</feature>
<evidence type="ECO:0000256" key="7">
    <source>
        <dbReference type="ARBA" id="ARBA00023163"/>
    </source>
</evidence>
<feature type="compositionally biased region" description="Polar residues" evidence="13">
    <location>
        <begin position="185"/>
        <end position="200"/>
    </location>
</feature>
<evidence type="ECO:0000256" key="9">
    <source>
        <dbReference type="ARBA" id="ARBA00023242"/>
    </source>
</evidence>
<dbReference type="InterPro" id="IPR001728">
    <property type="entry name" value="ThyrH_rcpt"/>
</dbReference>
<dbReference type="CDD" id="cd06968">
    <property type="entry name" value="NR_DBD_ROR"/>
    <property type="match status" value="1"/>
</dbReference>
<dbReference type="PANTHER" id="PTHR45805">
    <property type="entry name" value="NUCLEAR HORMONE RECEPTOR HR3-RELATED"/>
    <property type="match status" value="1"/>
</dbReference>
<dbReference type="InterPro" id="IPR044101">
    <property type="entry name" value="NR_DBD_ROR"/>
</dbReference>
<keyword evidence="2" id="KW-0479">Metal-binding</keyword>
<gene>
    <name evidence="16" type="ORF">TCAL_09659</name>
</gene>
<feature type="compositionally biased region" description="Gly residues" evidence="13">
    <location>
        <begin position="606"/>
        <end position="623"/>
    </location>
</feature>
<feature type="compositionally biased region" description="Polar residues" evidence="13">
    <location>
        <begin position="343"/>
        <end position="357"/>
    </location>
</feature>
<dbReference type="GO" id="GO:0008270">
    <property type="term" value="F:zinc ion binding"/>
    <property type="evidence" value="ECO:0007669"/>
    <property type="project" value="UniProtKB-KW"/>
</dbReference>
<dbReference type="InterPro" id="IPR013088">
    <property type="entry name" value="Znf_NHR/GATA"/>
</dbReference>
<dbReference type="SUPFAM" id="SSF57716">
    <property type="entry name" value="Glucocorticoid receptor-like (DNA-binding domain)"/>
    <property type="match status" value="1"/>
</dbReference>
<accession>A0A553NTZ0</accession>
<evidence type="ECO:0000313" key="17">
    <source>
        <dbReference type="Proteomes" id="UP000318571"/>
    </source>
</evidence>
<evidence type="ECO:0000256" key="4">
    <source>
        <dbReference type="ARBA" id="ARBA00022833"/>
    </source>
</evidence>
<keyword evidence="17" id="KW-1185">Reference proteome</keyword>
<dbReference type="GO" id="GO:0005634">
    <property type="term" value="C:nucleus"/>
    <property type="evidence" value="ECO:0007669"/>
    <property type="project" value="UniProtKB-SubCell"/>
</dbReference>
<feature type="compositionally biased region" description="Low complexity" evidence="13">
    <location>
        <begin position="329"/>
        <end position="340"/>
    </location>
</feature>
<dbReference type="Pfam" id="PF00105">
    <property type="entry name" value="zf-C4"/>
    <property type="match status" value="1"/>
</dbReference>
<feature type="region of interest" description="Disordered" evidence="13">
    <location>
        <begin position="542"/>
        <end position="623"/>
    </location>
</feature>
<dbReference type="SMART" id="SM00430">
    <property type="entry name" value="HOLI"/>
    <property type="match status" value="1"/>
</dbReference>
<reference evidence="16 17" key="1">
    <citation type="journal article" date="2018" name="Nat. Ecol. Evol.">
        <title>Genomic signatures of mitonuclear coevolution across populations of Tigriopus californicus.</title>
        <authorList>
            <person name="Barreto F.S."/>
            <person name="Watson E.T."/>
            <person name="Lima T.G."/>
            <person name="Willett C.S."/>
            <person name="Edmands S."/>
            <person name="Li W."/>
            <person name="Burton R.S."/>
        </authorList>
    </citation>
    <scope>NUCLEOTIDE SEQUENCE [LARGE SCALE GENOMIC DNA]</scope>
    <source>
        <strain evidence="16 17">San Diego</strain>
    </source>
</reference>
<dbReference type="AlphaFoldDB" id="A0A553NTZ0"/>
<dbReference type="OMA" id="NVEHHEV"/>
<dbReference type="STRING" id="6832.A0A553NTZ0"/>
<feature type="region of interest" description="Disordered" evidence="13">
    <location>
        <begin position="325"/>
        <end position="373"/>
    </location>
</feature>
<keyword evidence="8" id="KW-0675">Receptor</keyword>
<feature type="domain" description="NR LBD" evidence="15">
    <location>
        <begin position="647"/>
        <end position="894"/>
    </location>
</feature>
<dbReference type="PROSITE" id="PS51843">
    <property type="entry name" value="NR_LBD"/>
    <property type="match status" value="1"/>
</dbReference>
<sequence length="899" mass="94930">MVNSLFCSKVEPSTSGQSNDMAGADVGGLAMPDLGSTDHLNLGTDDDVKNGIVKMESLDDFFMSWDDPTTLNGSNPFNMLTPVNNLQPSTSFGHNNPGLTRVATAPATLLKVEVPSPPDIKPSFSPGLAPSSSHQDLRGLQTSRLAGMTTMTGSTVQMTGKLTPVSNSSLQNHHTGLRIVIPSHPDTTTNNITSPNTAPLSASSAASSSSAASGTGVTKKTVFTAKAQIEIIPCKVCGDKSSGVHYGVITCEGCKGFFRRSQSSVVNYQCPRQKNCVVDRVNRNRCQYCRLQKCLTLGMSRDAVKFGRMSKKQREKVEDEVRYHKNMNSQQAAAVASGGAISRSHTNSGSSPDTTASVFDPPQPSSTDHMFPYNTDYNPANSYSTFSSLSAGSVPVSAPSGATPGTPVSAGHTPTSVSGNGASSEWTDYGNVDSTTSPFETPASRGGGGAELSPTMPGGVITSRNHSGGGTPNGGGDLSATAGLKHLRTSNHTSTTSSLHGRMGGLMGLHGINPGSSGLGLLGSVQHTIKQELSGSNFHGIGGGGSIGGDGGPHDVNGQRQLGGHDLLSSGGGFVDSTTYSATPSSSNNVNRQSPSSLGAATGADGVMGGGGGGGGGGSGNGTVNGLGIPSEIFLLQEELQHDPDGISILLSNSIYEAHTRTRLFPKEVIQERWKVGVDQAKVFAFKNLTQEELWLQCAQGLTTIITQIIEFAKMLPGFMKFPQEDQIVLLKGGLFELAVIRMSRYYDITQYAVLFSDTMLPMEAFTTNRDTQEMRLANRIFDFAQDLAEMQLSEVALSLYSAYILLQDDRPGLSGTEEISRLNNAVLTALQREITHRPPMVAVKGDVSVINKLMTKRHCLREINYMHLEALNKFRNNAGVLVEFPALHRELFPGGADG</sequence>
<keyword evidence="9" id="KW-0539">Nucleus</keyword>
<dbReference type="Gene3D" id="3.30.50.10">
    <property type="entry name" value="Erythroid Transcription Factor GATA-1, subunit A"/>
    <property type="match status" value="1"/>
</dbReference>
<dbReference type="InterPro" id="IPR035500">
    <property type="entry name" value="NHR-like_dom_sf"/>
</dbReference>
<feature type="compositionally biased region" description="Polar residues" evidence="13">
    <location>
        <begin position="576"/>
        <end position="597"/>
    </location>
</feature>
<proteinExistence type="predicted"/>
<evidence type="ECO:0000259" key="15">
    <source>
        <dbReference type="PROSITE" id="PS51843"/>
    </source>
</evidence>
<comment type="subcellular location">
    <subcellularLocation>
        <location evidence="1">Nucleus</location>
    </subcellularLocation>
</comment>
<keyword evidence="3" id="KW-0863">Zinc-finger</keyword>
<dbReference type="SMART" id="SM00399">
    <property type="entry name" value="ZnF_C4"/>
    <property type="match status" value="1"/>
</dbReference>
<dbReference type="PRINTS" id="PR00546">
    <property type="entry name" value="THYROIDHORMR"/>
</dbReference>
<comment type="function">
    <text evidence="10">Putative receptor whose ligand is not yet known.</text>
</comment>
<keyword evidence="6" id="KW-0238">DNA-binding</keyword>
<evidence type="ECO:0000256" key="8">
    <source>
        <dbReference type="ARBA" id="ARBA00023170"/>
    </source>
</evidence>
<evidence type="ECO:0000256" key="12">
    <source>
        <dbReference type="ARBA" id="ARBA00077334"/>
    </source>
</evidence>
<dbReference type="FunFam" id="3.30.50.10:FF:000003">
    <property type="entry name" value="Nuclear orphan receptor ROR-beta"/>
    <property type="match status" value="1"/>
</dbReference>
<feature type="compositionally biased region" description="Polar residues" evidence="13">
    <location>
        <begin position="412"/>
        <end position="424"/>
    </location>
</feature>
<dbReference type="Gene3D" id="1.10.565.10">
    <property type="entry name" value="Retinoid X Receptor"/>
    <property type="match status" value="1"/>
</dbReference>
<dbReference type="PANTHER" id="PTHR45805:SF2">
    <property type="entry name" value="NUCLEAR HORMONE RECEPTOR HR3-RELATED"/>
    <property type="match status" value="1"/>
</dbReference>
<evidence type="ECO:0000256" key="5">
    <source>
        <dbReference type="ARBA" id="ARBA00023015"/>
    </source>
</evidence>
<dbReference type="Pfam" id="PF00104">
    <property type="entry name" value="Hormone_recep"/>
    <property type="match status" value="1"/>
</dbReference>
<evidence type="ECO:0000256" key="10">
    <source>
        <dbReference type="ARBA" id="ARBA00055215"/>
    </source>
</evidence>
<dbReference type="Proteomes" id="UP000318571">
    <property type="component" value="Chromosome 1"/>
</dbReference>
<organism evidence="16 17">
    <name type="scientific">Tigriopus californicus</name>
    <name type="common">Marine copepod</name>
    <dbReference type="NCBI Taxonomy" id="6832"/>
    <lineage>
        <taxon>Eukaryota</taxon>
        <taxon>Metazoa</taxon>
        <taxon>Ecdysozoa</taxon>
        <taxon>Arthropoda</taxon>
        <taxon>Crustacea</taxon>
        <taxon>Multicrustacea</taxon>
        <taxon>Hexanauplia</taxon>
        <taxon>Copepoda</taxon>
        <taxon>Harpacticoida</taxon>
        <taxon>Harpacticidae</taxon>
        <taxon>Tigriopus</taxon>
    </lineage>
</organism>